<sequence length="243" mass="25449">MNEMMWGGLLSAASTGAGAVPVLLFRRLSHRLMDILLALTAGIMVAASVYGLMPYALKLSNLFVLCAGVLLGALTLSVLEGVLPHADVRFLEGAGGLDPKSLLLIAAMSLHNLPEGLSIGIGYASRIDDLGNVVALSIGLQNAPEGLLIALFLANQGVRPGIAIAVSLTTGAIEWLATLLGYRLTSSIESVLPYGLAFAAGAMLFIVYKELIPETHGHGHERAATFSFIVGLLIMVSLLVWFG</sequence>
<protein>
    <submittedName>
        <fullName evidence="9">ZIP family metal transporter</fullName>
    </submittedName>
</protein>
<evidence type="ECO:0000256" key="3">
    <source>
        <dbReference type="ARBA" id="ARBA00022475"/>
    </source>
</evidence>
<comment type="subcellular location">
    <subcellularLocation>
        <location evidence="1">Cell membrane</location>
        <topology evidence="1">Multi-pass membrane protein</topology>
    </subcellularLocation>
</comment>
<name>A0A841U1R0_9BACL</name>
<dbReference type="RefSeq" id="WP_185138443.1">
    <property type="nucleotide sequence ID" value="NZ_JACJVR010000096.1"/>
</dbReference>
<dbReference type="Pfam" id="PF02535">
    <property type="entry name" value="Zip"/>
    <property type="match status" value="1"/>
</dbReference>
<keyword evidence="7 8" id="KW-0472">Membrane</keyword>
<gene>
    <name evidence="9" type="ORF">H7B90_24075</name>
</gene>
<feature type="transmembrane region" description="Helical" evidence="8">
    <location>
        <begin position="6"/>
        <end position="25"/>
    </location>
</feature>
<keyword evidence="6 8" id="KW-1133">Transmembrane helix</keyword>
<evidence type="ECO:0000256" key="6">
    <source>
        <dbReference type="ARBA" id="ARBA00022989"/>
    </source>
</evidence>
<dbReference type="Proteomes" id="UP000553776">
    <property type="component" value="Unassembled WGS sequence"/>
</dbReference>
<keyword evidence="10" id="KW-1185">Reference proteome</keyword>
<evidence type="ECO:0000256" key="5">
    <source>
        <dbReference type="ARBA" id="ARBA00022833"/>
    </source>
</evidence>
<accession>A0A841U1R0</accession>
<feature type="transmembrane region" description="Helical" evidence="8">
    <location>
        <begin position="32"/>
        <end position="53"/>
    </location>
</feature>
<keyword evidence="3" id="KW-1003">Cell membrane</keyword>
<organism evidence="9 10">
    <name type="scientific">Cohnella xylanilytica</name>
    <dbReference type="NCBI Taxonomy" id="557555"/>
    <lineage>
        <taxon>Bacteria</taxon>
        <taxon>Bacillati</taxon>
        <taxon>Bacillota</taxon>
        <taxon>Bacilli</taxon>
        <taxon>Bacillales</taxon>
        <taxon>Paenibacillaceae</taxon>
        <taxon>Cohnella</taxon>
    </lineage>
</organism>
<feature type="transmembrane region" description="Helical" evidence="8">
    <location>
        <begin position="59"/>
        <end position="79"/>
    </location>
</feature>
<evidence type="ECO:0000256" key="8">
    <source>
        <dbReference type="SAM" id="Phobius"/>
    </source>
</evidence>
<dbReference type="PANTHER" id="PTHR11040:SF211">
    <property type="entry name" value="ZINC TRANSPORTER ZIP11"/>
    <property type="match status" value="1"/>
</dbReference>
<comment type="similarity">
    <text evidence="2">Belongs to the ZIP transporter (TC 2.A.5) family.</text>
</comment>
<feature type="transmembrane region" description="Helical" evidence="8">
    <location>
        <begin position="223"/>
        <end position="242"/>
    </location>
</feature>
<dbReference type="PANTHER" id="PTHR11040">
    <property type="entry name" value="ZINC/IRON TRANSPORTER"/>
    <property type="match status" value="1"/>
</dbReference>
<dbReference type="GO" id="GO:0005385">
    <property type="term" value="F:zinc ion transmembrane transporter activity"/>
    <property type="evidence" value="ECO:0007669"/>
    <property type="project" value="TreeGrafter"/>
</dbReference>
<evidence type="ECO:0000256" key="7">
    <source>
        <dbReference type="ARBA" id="ARBA00023136"/>
    </source>
</evidence>
<feature type="transmembrane region" description="Helical" evidence="8">
    <location>
        <begin position="162"/>
        <end position="185"/>
    </location>
</feature>
<evidence type="ECO:0000256" key="1">
    <source>
        <dbReference type="ARBA" id="ARBA00004651"/>
    </source>
</evidence>
<keyword evidence="5" id="KW-0862">Zinc</keyword>
<proteinExistence type="inferred from homology"/>
<keyword evidence="4 8" id="KW-0812">Transmembrane</keyword>
<dbReference type="GO" id="GO:0005886">
    <property type="term" value="C:plasma membrane"/>
    <property type="evidence" value="ECO:0007669"/>
    <property type="project" value="UniProtKB-SubCell"/>
</dbReference>
<evidence type="ECO:0000313" key="9">
    <source>
        <dbReference type="EMBL" id="MBB6694476.1"/>
    </source>
</evidence>
<feature type="transmembrane region" description="Helical" evidence="8">
    <location>
        <begin position="191"/>
        <end position="211"/>
    </location>
</feature>
<evidence type="ECO:0000256" key="2">
    <source>
        <dbReference type="ARBA" id="ARBA00006939"/>
    </source>
</evidence>
<comment type="caution">
    <text evidence="9">The sequence shown here is derived from an EMBL/GenBank/DDBJ whole genome shotgun (WGS) entry which is preliminary data.</text>
</comment>
<dbReference type="InterPro" id="IPR003689">
    <property type="entry name" value="ZIP"/>
</dbReference>
<reference evidence="9 10" key="1">
    <citation type="submission" date="2020-08" db="EMBL/GenBank/DDBJ databases">
        <title>Cohnella phylogeny.</title>
        <authorList>
            <person name="Dunlap C."/>
        </authorList>
    </citation>
    <scope>NUCLEOTIDE SEQUENCE [LARGE SCALE GENOMIC DNA]</scope>
    <source>
        <strain evidence="9 10">DSM 25239</strain>
    </source>
</reference>
<evidence type="ECO:0000256" key="4">
    <source>
        <dbReference type="ARBA" id="ARBA00022692"/>
    </source>
</evidence>
<dbReference type="AlphaFoldDB" id="A0A841U1R0"/>
<evidence type="ECO:0000313" key="10">
    <source>
        <dbReference type="Proteomes" id="UP000553776"/>
    </source>
</evidence>
<dbReference type="EMBL" id="JACJVR010000096">
    <property type="protein sequence ID" value="MBB6694476.1"/>
    <property type="molecule type" value="Genomic_DNA"/>
</dbReference>